<dbReference type="InterPro" id="IPR000222">
    <property type="entry name" value="PP2C_BS"/>
</dbReference>
<feature type="domain" description="PPM-type phosphatase" evidence="7">
    <location>
        <begin position="112"/>
        <end position="392"/>
    </location>
</feature>
<dbReference type="InterPro" id="IPR001932">
    <property type="entry name" value="PPM-type_phosphatase-like_dom"/>
</dbReference>
<evidence type="ECO:0000256" key="6">
    <source>
        <dbReference type="RuleBase" id="RU003465"/>
    </source>
</evidence>
<dbReference type="PROSITE" id="PS01032">
    <property type="entry name" value="PPM_1"/>
    <property type="match status" value="1"/>
</dbReference>
<comment type="caution">
    <text evidence="8">The sequence shown here is derived from an EMBL/GenBank/DDBJ whole genome shotgun (WGS) entry which is preliminary data.</text>
</comment>
<dbReference type="Gene3D" id="3.60.40.10">
    <property type="entry name" value="PPM-type phosphatase domain"/>
    <property type="match status" value="1"/>
</dbReference>
<evidence type="ECO:0000259" key="7">
    <source>
        <dbReference type="PROSITE" id="PS51746"/>
    </source>
</evidence>
<keyword evidence="5" id="KW-0472">Membrane</keyword>
<evidence type="ECO:0000256" key="2">
    <source>
        <dbReference type="ARBA" id="ARBA00022723"/>
    </source>
</evidence>
<dbReference type="SMART" id="SM00332">
    <property type="entry name" value="PP2Cc"/>
    <property type="match status" value="1"/>
</dbReference>
<dbReference type="AlphaFoldDB" id="A0A1R2CLS4"/>
<evidence type="ECO:0000256" key="1">
    <source>
        <dbReference type="ARBA" id="ARBA00004170"/>
    </source>
</evidence>
<protein>
    <recommendedName>
        <fullName evidence="7">PPM-type phosphatase domain-containing protein</fullName>
    </recommendedName>
</protein>
<sequence>MKFNLSSPPNKEKFLAEKIYSPSNPRPKVNLQKVPQSKKPLILGHFLKKPYKIPKTHENTSLPTQNSSTPKSLVSKNCRTLSQGANQIRIMSQGMNHLRNSSVNPTQNIIFKYASATQTGFIPDFPQKENQDSSLEIYNPEISMFGIFDGHGVHGGRVSNYIKNRLPLLFSKMTRDVKSSIKSAISIIKEELPTLIDTSFSGSTLNVVAIKGKKLFCANIGDSRAIVGNQINDISNKTSSGKKWASVSLSRDHKPDIEEEAARINRAGGRVLSYFDESGNPAGPARVWLKNQNIPGLAMSRSIGDAIAASVGVISEPEIIEYELTSQDKFLVIGSDGVFEFLSNEEIVKLIIPFWRNRDPQGACKIVVSSAEYRWRNEDVMVDDITVVVVFFNVD</sequence>
<keyword evidence="3 6" id="KW-0378">Hydrolase</keyword>
<dbReference type="Proteomes" id="UP000187209">
    <property type="component" value="Unassembled WGS sequence"/>
</dbReference>
<dbReference type="SUPFAM" id="SSF81606">
    <property type="entry name" value="PP2C-like"/>
    <property type="match status" value="1"/>
</dbReference>
<proteinExistence type="inferred from homology"/>
<keyword evidence="9" id="KW-1185">Reference proteome</keyword>
<dbReference type="EMBL" id="MPUH01000113">
    <property type="protein sequence ID" value="OMJ89973.1"/>
    <property type="molecule type" value="Genomic_DNA"/>
</dbReference>
<dbReference type="GO" id="GO:0016020">
    <property type="term" value="C:membrane"/>
    <property type="evidence" value="ECO:0007669"/>
    <property type="project" value="UniProtKB-SubCell"/>
</dbReference>
<keyword evidence="2" id="KW-0479">Metal-binding</keyword>
<reference evidence="8 9" key="1">
    <citation type="submission" date="2016-11" db="EMBL/GenBank/DDBJ databases">
        <title>The macronuclear genome of Stentor coeruleus: a giant cell with tiny introns.</title>
        <authorList>
            <person name="Slabodnick M."/>
            <person name="Ruby J.G."/>
            <person name="Reiff S.B."/>
            <person name="Swart E.C."/>
            <person name="Gosai S."/>
            <person name="Prabakaran S."/>
            <person name="Witkowska E."/>
            <person name="Larue G.E."/>
            <person name="Fisher S."/>
            <person name="Freeman R.M."/>
            <person name="Gunawardena J."/>
            <person name="Chu W."/>
            <person name="Stover N.A."/>
            <person name="Gregory B.D."/>
            <person name="Nowacki M."/>
            <person name="Derisi J."/>
            <person name="Roy S.W."/>
            <person name="Marshall W.F."/>
            <person name="Sood P."/>
        </authorList>
    </citation>
    <scope>NUCLEOTIDE SEQUENCE [LARGE SCALE GENOMIC DNA]</scope>
    <source>
        <strain evidence="8">WM001</strain>
    </source>
</reference>
<keyword evidence="4 6" id="KW-0904">Protein phosphatase</keyword>
<dbReference type="OrthoDB" id="10264738at2759"/>
<dbReference type="GO" id="GO:0004722">
    <property type="term" value="F:protein serine/threonine phosphatase activity"/>
    <property type="evidence" value="ECO:0007669"/>
    <property type="project" value="InterPro"/>
</dbReference>
<dbReference type="InterPro" id="IPR036457">
    <property type="entry name" value="PPM-type-like_dom_sf"/>
</dbReference>
<dbReference type="Pfam" id="PF00481">
    <property type="entry name" value="PP2C"/>
    <property type="match status" value="1"/>
</dbReference>
<comment type="subcellular location">
    <subcellularLocation>
        <location evidence="1">Membrane</location>
        <topology evidence="1">Peripheral membrane protein</topology>
    </subcellularLocation>
</comment>
<accession>A0A1R2CLS4</accession>
<dbReference type="PROSITE" id="PS51746">
    <property type="entry name" value="PPM_2"/>
    <property type="match status" value="1"/>
</dbReference>
<organism evidence="8 9">
    <name type="scientific">Stentor coeruleus</name>
    <dbReference type="NCBI Taxonomy" id="5963"/>
    <lineage>
        <taxon>Eukaryota</taxon>
        <taxon>Sar</taxon>
        <taxon>Alveolata</taxon>
        <taxon>Ciliophora</taxon>
        <taxon>Postciliodesmatophora</taxon>
        <taxon>Heterotrichea</taxon>
        <taxon>Heterotrichida</taxon>
        <taxon>Stentoridae</taxon>
        <taxon>Stentor</taxon>
    </lineage>
</organism>
<evidence type="ECO:0000256" key="3">
    <source>
        <dbReference type="ARBA" id="ARBA00022801"/>
    </source>
</evidence>
<dbReference type="GO" id="GO:0046872">
    <property type="term" value="F:metal ion binding"/>
    <property type="evidence" value="ECO:0007669"/>
    <property type="project" value="UniProtKB-KW"/>
</dbReference>
<comment type="similarity">
    <text evidence="6">Belongs to the PP2C family.</text>
</comment>
<evidence type="ECO:0000313" key="8">
    <source>
        <dbReference type="EMBL" id="OMJ89973.1"/>
    </source>
</evidence>
<gene>
    <name evidence="8" type="ORF">SteCoe_7761</name>
</gene>
<dbReference type="CDD" id="cd00143">
    <property type="entry name" value="PP2Cc"/>
    <property type="match status" value="1"/>
</dbReference>
<evidence type="ECO:0000313" key="9">
    <source>
        <dbReference type="Proteomes" id="UP000187209"/>
    </source>
</evidence>
<evidence type="ECO:0000256" key="5">
    <source>
        <dbReference type="ARBA" id="ARBA00023136"/>
    </source>
</evidence>
<dbReference type="PANTHER" id="PTHR47992">
    <property type="entry name" value="PROTEIN PHOSPHATASE"/>
    <property type="match status" value="1"/>
</dbReference>
<evidence type="ECO:0000256" key="4">
    <source>
        <dbReference type="ARBA" id="ARBA00022912"/>
    </source>
</evidence>
<dbReference type="InterPro" id="IPR015655">
    <property type="entry name" value="PP2C"/>
</dbReference>
<name>A0A1R2CLS4_9CILI</name>